<evidence type="ECO:0008006" key="4">
    <source>
        <dbReference type="Google" id="ProtNLM"/>
    </source>
</evidence>
<gene>
    <name evidence="2" type="ORF">Dxin01_00912</name>
</gene>
<keyword evidence="1" id="KW-0732">Signal</keyword>
<feature type="chain" id="PRO_5045196375" description="LPS export ABC transporter periplasmic protein LptC" evidence="1">
    <location>
        <begin position="30"/>
        <end position="203"/>
    </location>
</feature>
<dbReference type="RefSeq" id="WP_353541154.1">
    <property type="nucleotide sequence ID" value="NZ_BAABRN010000007.1"/>
</dbReference>
<proteinExistence type="predicted"/>
<evidence type="ECO:0000313" key="3">
    <source>
        <dbReference type="Proteomes" id="UP001458946"/>
    </source>
</evidence>
<dbReference type="Proteomes" id="UP001458946">
    <property type="component" value="Unassembled WGS sequence"/>
</dbReference>
<keyword evidence="3" id="KW-1185">Reference proteome</keyword>
<comment type="caution">
    <text evidence="2">The sequence shown here is derived from an EMBL/GenBank/DDBJ whole genome shotgun (WGS) entry which is preliminary data.</text>
</comment>
<accession>A0ABP9V7I8</accession>
<evidence type="ECO:0000256" key="1">
    <source>
        <dbReference type="SAM" id="SignalP"/>
    </source>
</evidence>
<evidence type="ECO:0000313" key="2">
    <source>
        <dbReference type="EMBL" id="GAA5501181.1"/>
    </source>
</evidence>
<sequence length="203" mass="21615">MQKVGLFSLLAIVAFAVIFALLPTSGTQATNTAAQLQDVQLTLYPTRDPDALWRFSAAHVTNDTLTGTTELSGLSAGQRFLRTKNAAGGYSGGETLDATLTTPKLTINGQDDLLTDKARMTLIKECTDIDLIGSAQDPVKIQQGVGFSAPETEVNGPAMHAKVANLQMDFQTTILSAGRMELIGNLDATETCRDGQRVTLPKT</sequence>
<reference evidence="2 3" key="1">
    <citation type="submission" date="2024-02" db="EMBL/GenBank/DDBJ databases">
        <title>Deinococcus xinjiangensis NBRC 107630.</title>
        <authorList>
            <person name="Ichikawa N."/>
            <person name="Katano-Makiyama Y."/>
            <person name="Hidaka K."/>
        </authorList>
    </citation>
    <scope>NUCLEOTIDE SEQUENCE [LARGE SCALE GENOMIC DNA]</scope>
    <source>
        <strain evidence="2 3">NBRC 107630</strain>
    </source>
</reference>
<feature type="signal peptide" evidence="1">
    <location>
        <begin position="1"/>
        <end position="29"/>
    </location>
</feature>
<organism evidence="2 3">
    <name type="scientific">Deinococcus xinjiangensis</name>
    <dbReference type="NCBI Taxonomy" id="457454"/>
    <lineage>
        <taxon>Bacteria</taxon>
        <taxon>Thermotogati</taxon>
        <taxon>Deinococcota</taxon>
        <taxon>Deinococci</taxon>
        <taxon>Deinococcales</taxon>
        <taxon>Deinococcaceae</taxon>
        <taxon>Deinococcus</taxon>
    </lineage>
</organism>
<dbReference type="EMBL" id="BAABRN010000007">
    <property type="protein sequence ID" value="GAA5501181.1"/>
    <property type="molecule type" value="Genomic_DNA"/>
</dbReference>
<protein>
    <recommendedName>
        <fullName evidence="4">LPS export ABC transporter periplasmic protein LptC</fullName>
    </recommendedName>
</protein>
<name>A0ABP9V7I8_9DEIO</name>